<dbReference type="OrthoDB" id="10011303at2759"/>
<dbReference type="PANTHER" id="PTHR10574:SF406">
    <property type="entry name" value="LAMININ SUBUNIT ALPHA 5"/>
    <property type="match status" value="1"/>
</dbReference>
<name>A0A2G8K7K0_STIJA</name>
<protein>
    <submittedName>
        <fullName evidence="4">Putative laminin subunit alpha-5-like</fullName>
    </submittedName>
</protein>
<keyword evidence="5" id="KW-1185">Reference proteome</keyword>
<dbReference type="InterPro" id="IPR050440">
    <property type="entry name" value="Laminin/Netrin_ECM"/>
</dbReference>
<dbReference type="EMBL" id="MRZV01000809">
    <property type="protein sequence ID" value="PIK43996.1"/>
    <property type="molecule type" value="Genomic_DNA"/>
</dbReference>
<gene>
    <name evidence="4" type="ORF">BSL78_19143</name>
</gene>
<sequence>MFVSFQLYHVAYIIIKSANSPRPGQFILERSRDYGATYQPWQYFAKSESDCLNSFGMKSISDITYDDDVICTDEYSNIVPLEDGEIVVSLVNGRPGSGNFSYSETLQEWTKATNIRLRLQRTNTLLGHLMGLARQDPTVTRRSSFDPMERVRAPPLSPTGFTLKSYS</sequence>
<dbReference type="Proteomes" id="UP000230750">
    <property type="component" value="Unassembled WGS sequence"/>
</dbReference>
<dbReference type="STRING" id="307972.A0A2G8K7K0"/>
<evidence type="ECO:0000256" key="2">
    <source>
        <dbReference type="ARBA" id="ARBA00023292"/>
    </source>
</evidence>
<feature type="domain" description="Laminin N-terminal" evidence="3">
    <location>
        <begin position="1"/>
        <end position="156"/>
    </location>
</feature>
<proteinExistence type="predicted"/>
<reference evidence="4 5" key="1">
    <citation type="journal article" date="2017" name="PLoS Biol.">
        <title>The sea cucumber genome provides insights into morphological evolution and visceral regeneration.</title>
        <authorList>
            <person name="Zhang X."/>
            <person name="Sun L."/>
            <person name="Yuan J."/>
            <person name="Sun Y."/>
            <person name="Gao Y."/>
            <person name="Zhang L."/>
            <person name="Li S."/>
            <person name="Dai H."/>
            <person name="Hamel J.F."/>
            <person name="Liu C."/>
            <person name="Yu Y."/>
            <person name="Liu S."/>
            <person name="Lin W."/>
            <person name="Guo K."/>
            <person name="Jin S."/>
            <person name="Xu P."/>
            <person name="Storey K.B."/>
            <person name="Huan P."/>
            <person name="Zhang T."/>
            <person name="Zhou Y."/>
            <person name="Zhang J."/>
            <person name="Lin C."/>
            <person name="Li X."/>
            <person name="Xing L."/>
            <person name="Huo D."/>
            <person name="Sun M."/>
            <person name="Wang L."/>
            <person name="Mercier A."/>
            <person name="Li F."/>
            <person name="Yang H."/>
            <person name="Xiang J."/>
        </authorList>
    </citation>
    <scope>NUCLEOTIDE SEQUENCE [LARGE SCALE GENOMIC DNA]</scope>
    <source>
        <strain evidence="4">Shaxun</strain>
        <tissue evidence="4">Muscle</tissue>
    </source>
</reference>
<dbReference type="Pfam" id="PF00055">
    <property type="entry name" value="Laminin_N"/>
    <property type="match status" value="1"/>
</dbReference>
<dbReference type="InterPro" id="IPR008211">
    <property type="entry name" value="Laminin_N"/>
</dbReference>
<dbReference type="GO" id="GO:0007411">
    <property type="term" value="P:axon guidance"/>
    <property type="evidence" value="ECO:0007669"/>
    <property type="project" value="TreeGrafter"/>
</dbReference>
<evidence type="ECO:0000259" key="3">
    <source>
        <dbReference type="PROSITE" id="PS51117"/>
    </source>
</evidence>
<comment type="caution">
    <text evidence="4">The sequence shown here is derived from an EMBL/GenBank/DDBJ whole genome shotgun (WGS) entry which is preliminary data.</text>
</comment>
<dbReference type="GO" id="GO:0005604">
    <property type="term" value="C:basement membrane"/>
    <property type="evidence" value="ECO:0007669"/>
    <property type="project" value="TreeGrafter"/>
</dbReference>
<dbReference type="Gene3D" id="2.60.120.260">
    <property type="entry name" value="Galactose-binding domain-like"/>
    <property type="match status" value="1"/>
</dbReference>
<dbReference type="GO" id="GO:0009887">
    <property type="term" value="P:animal organ morphogenesis"/>
    <property type="evidence" value="ECO:0007669"/>
    <property type="project" value="TreeGrafter"/>
</dbReference>
<keyword evidence="1" id="KW-1015">Disulfide bond</keyword>
<dbReference type="SMART" id="SM00136">
    <property type="entry name" value="LamNT"/>
    <property type="match status" value="1"/>
</dbReference>
<accession>A0A2G8K7K0</accession>
<keyword evidence="2" id="KW-0424">Laminin EGF-like domain</keyword>
<evidence type="ECO:0000313" key="5">
    <source>
        <dbReference type="Proteomes" id="UP000230750"/>
    </source>
</evidence>
<evidence type="ECO:0000313" key="4">
    <source>
        <dbReference type="EMBL" id="PIK43996.1"/>
    </source>
</evidence>
<dbReference type="AlphaFoldDB" id="A0A2G8K7K0"/>
<dbReference type="PANTHER" id="PTHR10574">
    <property type="entry name" value="NETRIN/LAMININ-RELATED"/>
    <property type="match status" value="1"/>
</dbReference>
<dbReference type="PROSITE" id="PS51117">
    <property type="entry name" value="LAMININ_NTER"/>
    <property type="match status" value="1"/>
</dbReference>
<dbReference type="GO" id="GO:0009888">
    <property type="term" value="P:tissue development"/>
    <property type="evidence" value="ECO:0007669"/>
    <property type="project" value="TreeGrafter"/>
</dbReference>
<evidence type="ECO:0000256" key="1">
    <source>
        <dbReference type="ARBA" id="ARBA00023157"/>
    </source>
</evidence>
<dbReference type="GO" id="GO:0005201">
    <property type="term" value="F:extracellular matrix structural constituent"/>
    <property type="evidence" value="ECO:0007669"/>
    <property type="project" value="TreeGrafter"/>
</dbReference>
<organism evidence="4 5">
    <name type="scientific">Stichopus japonicus</name>
    <name type="common">Sea cucumber</name>
    <dbReference type="NCBI Taxonomy" id="307972"/>
    <lineage>
        <taxon>Eukaryota</taxon>
        <taxon>Metazoa</taxon>
        <taxon>Echinodermata</taxon>
        <taxon>Eleutherozoa</taxon>
        <taxon>Echinozoa</taxon>
        <taxon>Holothuroidea</taxon>
        <taxon>Aspidochirotacea</taxon>
        <taxon>Aspidochirotida</taxon>
        <taxon>Stichopodidae</taxon>
        <taxon>Apostichopus</taxon>
    </lineage>
</organism>